<feature type="domain" description="EfeO-type cupredoxin-like" evidence="1">
    <location>
        <begin position="47"/>
        <end position="137"/>
    </location>
</feature>
<comment type="caution">
    <text evidence="2">The sequence shown here is derived from an EMBL/GenBank/DDBJ whole genome shotgun (WGS) entry which is preliminary data.</text>
</comment>
<protein>
    <recommendedName>
        <fullName evidence="1">EfeO-type cupredoxin-like domain-containing protein</fullName>
    </recommendedName>
</protein>
<dbReference type="PANTHER" id="PTHR36507">
    <property type="entry name" value="BLL1555 PROTEIN"/>
    <property type="match status" value="1"/>
</dbReference>
<organism evidence="2 3">
    <name type="scientific">Candidatus Gottesmanbacteria bacterium RIFCSPLOWO2_01_FULL_43_11b</name>
    <dbReference type="NCBI Taxonomy" id="1798392"/>
    <lineage>
        <taxon>Bacteria</taxon>
        <taxon>Candidatus Gottesmaniibacteriota</taxon>
    </lineage>
</organism>
<evidence type="ECO:0000313" key="3">
    <source>
        <dbReference type="Proteomes" id="UP000178759"/>
    </source>
</evidence>
<dbReference type="STRING" id="1798392.A3A79_03135"/>
<dbReference type="InterPro" id="IPR028096">
    <property type="entry name" value="EfeO_Cupredoxin"/>
</dbReference>
<dbReference type="SUPFAM" id="SSF49503">
    <property type="entry name" value="Cupredoxins"/>
    <property type="match status" value="1"/>
</dbReference>
<evidence type="ECO:0000313" key="2">
    <source>
        <dbReference type="EMBL" id="OGG24160.1"/>
    </source>
</evidence>
<name>A0A1F6AHE3_9BACT</name>
<sequence>MKKVLIGLVVLLIGIGAGWFVFGGKTETPESAMPVPGTTGVTEMVVNEEQSTVTYTDTGYSPKEITVKQGTTVTFVNQSSGGMWTASAIHPTHQLLPGFDQLESVSKGGMYEYTFEKVGTWKYHNHVKATDTGTVVVTE</sequence>
<dbReference type="Proteomes" id="UP000178759">
    <property type="component" value="Unassembled WGS sequence"/>
</dbReference>
<dbReference type="InterPro" id="IPR008972">
    <property type="entry name" value="Cupredoxin"/>
</dbReference>
<dbReference type="InterPro" id="IPR052721">
    <property type="entry name" value="ET_Amicyanin"/>
</dbReference>
<proteinExistence type="predicted"/>
<gene>
    <name evidence="2" type="ORF">A3A79_03135</name>
</gene>
<dbReference type="Pfam" id="PF13473">
    <property type="entry name" value="Cupredoxin_1"/>
    <property type="match status" value="1"/>
</dbReference>
<reference evidence="2 3" key="1">
    <citation type="journal article" date="2016" name="Nat. Commun.">
        <title>Thousands of microbial genomes shed light on interconnected biogeochemical processes in an aquifer system.</title>
        <authorList>
            <person name="Anantharaman K."/>
            <person name="Brown C.T."/>
            <person name="Hug L.A."/>
            <person name="Sharon I."/>
            <person name="Castelle C.J."/>
            <person name="Probst A.J."/>
            <person name="Thomas B.C."/>
            <person name="Singh A."/>
            <person name="Wilkins M.J."/>
            <person name="Karaoz U."/>
            <person name="Brodie E.L."/>
            <person name="Williams K.H."/>
            <person name="Hubbard S.S."/>
            <person name="Banfield J.F."/>
        </authorList>
    </citation>
    <scope>NUCLEOTIDE SEQUENCE [LARGE SCALE GENOMIC DNA]</scope>
</reference>
<evidence type="ECO:0000259" key="1">
    <source>
        <dbReference type="Pfam" id="PF13473"/>
    </source>
</evidence>
<accession>A0A1F6AHE3</accession>
<dbReference type="PANTHER" id="PTHR36507:SF1">
    <property type="entry name" value="BLL1555 PROTEIN"/>
    <property type="match status" value="1"/>
</dbReference>
<dbReference type="Gene3D" id="2.60.40.420">
    <property type="entry name" value="Cupredoxins - blue copper proteins"/>
    <property type="match status" value="1"/>
</dbReference>
<dbReference type="AlphaFoldDB" id="A0A1F6AHE3"/>
<dbReference type="EMBL" id="MFJV01000001">
    <property type="protein sequence ID" value="OGG24160.1"/>
    <property type="molecule type" value="Genomic_DNA"/>
</dbReference>